<proteinExistence type="predicted"/>
<dbReference type="OrthoDB" id="2680086at2"/>
<feature type="transmembrane region" description="Helical" evidence="1">
    <location>
        <begin position="76"/>
        <end position="98"/>
    </location>
</feature>
<sequence>MLHLPQIQPREAAEYHKLSAGPDRRWYRPLLAIAIAAMVFLALSTIVTLLPLAVPALNSPGYQKLFTGEIDATDPVVFAVLMLSIATLIPAVLAGVAFGARTGVGYFFSVEGRLRYKWLGVCFAIAIPIFALAFIPLSLLEGTEFNPGPQLAILLVLTLVLVPFQSAAEELTFRAGFLQMFGSWIPNRWVSLLVATLASAPVFALLHGSPDVWILADLVVFSLCAVFLMWYTGGVEAAVAMHASNNMVIFTIEAFSNTSDSLISEETTSTPASFLVSTVIMGTVTAALAFAAKKAKITRMHDPSKTPQPDPVYLANELNKGRFYPEWQSLYPQWVLIQRGIVAPAPTVQQSSTPNGQDLPGYFQ</sequence>
<dbReference type="EMBL" id="AGWN01000001">
    <property type="protein sequence ID" value="EPD30284.1"/>
    <property type="molecule type" value="Genomic_DNA"/>
</dbReference>
<keyword evidence="4" id="KW-1185">Reference proteome</keyword>
<feature type="transmembrane region" description="Helical" evidence="1">
    <location>
        <begin position="238"/>
        <end position="256"/>
    </location>
</feature>
<dbReference type="RefSeq" id="WP_016443396.1">
    <property type="nucleotide sequence ID" value="NZ_KE150266.1"/>
</dbReference>
<organism evidence="3 4">
    <name type="scientific">Gleimia europaea ACS-120-V-Col10b</name>
    <dbReference type="NCBI Taxonomy" id="883069"/>
    <lineage>
        <taxon>Bacteria</taxon>
        <taxon>Bacillati</taxon>
        <taxon>Actinomycetota</taxon>
        <taxon>Actinomycetes</taxon>
        <taxon>Actinomycetales</taxon>
        <taxon>Actinomycetaceae</taxon>
        <taxon>Gleimia</taxon>
    </lineage>
</organism>
<evidence type="ECO:0000259" key="2">
    <source>
        <dbReference type="Pfam" id="PF02517"/>
    </source>
</evidence>
<protein>
    <recommendedName>
        <fullName evidence="2">CAAX prenyl protease 2/Lysostaphin resistance protein A-like domain-containing protein</fullName>
    </recommendedName>
</protein>
<feature type="transmembrane region" description="Helical" evidence="1">
    <location>
        <begin position="151"/>
        <end position="168"/>
    </location>
</feature>
<dbReference type="Pfam" id="PF02517">
    <property type="entry name" value="Rce1-like"/>
    <property type="match status" value="1"/>
</dbReference>
<dbReference type="GO" id="GO:0004175">
    <property type="term" value="F:endopeptidase activity"/>
    <property type="evidence" value="ECO:0007669"/>
    <property type="project" value="UniProtKB-ARBA"/>
</dbReference>
<gene>
    <name evidence="3" type="ORF">HMPREF9238_00021</name>
</gene>
<name>A0A9W5RD70_9ACTO</name>
<accession>A0A9W5RD70</accession>
<dbReference type="InterPro" id="IPR003675">
    <property type="entry name" value="Rce1/LyrA-like_dom"/>
</dbReference>
<dbReference type="AlphaFoldDB" id="A0A9W5RD70"/>
<feature type="transmembrane region" description="Helical" evidence="1">
    <location>
        <begin position="212"/>
        <end position="231"/>
    </location>
</feature>
<keyword evidence="1" id="KW-0472">Membrane</keyword>
<evidence type="ECO:0000256" key="1">
    <source>
        <dbReference type="SAM" id="Phobius"/>
    </source>
</evidence>
<reference evidence="3 4" key="1">
    <citation type="submission" date="2013-05" db="EMBL/GenBank/DDBJ databases">
        <title>The Genome Sequence of Actinomyces europaeus ACS-120-V-COL10B.</title>
        <authorList>
            <consortium name="The Broad Institute Genomics Platform"/>
            <person name="Earl A."/>
            <person name="Ward D."/>
            <person name="Feldgarden M."/>
            <person name="Gevers D."/>
            <person name="Saerens B."/>
            <person name="Vaneechoutte M."/>
            <person name="Walker B."/>
            <person name="Young S."/>
            <person name="Zeng Q."/>
            <person name="Gargeya S."/>
            <person name="Fitzgerald M."/>
            <person name="Haas B."/>
            <person name="Abouelleil A."/>
            <person name="Allen A.W."/>
            <person name="Alvarado L."/>
            <person name="Arachchi H.M."/>
            <person name="Berlin A.M."/>
            <person name="Chapman S.B."/>
            <person name="Gainer-Dewar J."/>
            <person name="Goldberg J."/>
            <person name="Griggs A."/>
            <person name="Gujja S."/>
            <person name="Hansen M."/>
            <person name="Howarth C."/>
            <person name="Imamovic A."/>
            <person name="Ireland A."/>
            <person name="Larimer J."/>
            <person name="McCowan C."/>
            <person name="Murphy C."/>
            <person name="Pearson M."/>
            <person name="Poon T.W."/>
            <person name="Priest M."/>
            <person name="Roberts A."/>
            <person name="Saif S."/>
            <person name="Shea T."/>
            <person name="Sisk P."/>
            <person name="Sykes S."/>
            <person name="Wortman J."/>
            <person name="Nusbaum C."/>
            <person name="Birren B."/>
        </authorList>
    </citation>
    <scope>NUCLEOTIDE SEQUENCE [LARGE SCALE GENOMIC DNA]</scope>
    <source>
        <strain evidence="3 4">ACS-120-V-Col10b</strain>
    </source>
</reference>
<feature type="transmembrane region" description="Helical" evidence="1">
    <location>
        <begin position="272"/>
        <end position="292"/>
    </location>
</feature>
<feature type="transmembrane region" description="Helical" evidence="1">
    <location>
        <begin position="189"/>
        <end position="206"/>
    </location>
</feature>
<evidence type="ECO:0000313" key="3">
    <source>
        <dbReference type="EMBL" id="EPD30284.1"/>
    </source>
</evidence>
<evidence type="ECO:0000313" key="4">
    <source>
        <dbReference type="Proteomes" id="UP000014387"/>
    </source>
</evidence>
<feature type="domain" description="CAAX prenyl protease 2/Lysostaphin resistance protein A-like" evidence="2">
    <location>
        <begin position="154"/>
        <end position="248"/>
    </location>
</feature>
<dbReference type="Proteomes" id="UP000014387">
    <property type="component" value="Unassembled WGS sequence"/>
</dbReference>
<dbReference type="GO" id="GO:0080120">
    <property type="term" value="P:CAAX-box protein maturation"/>
    <property type="evidence" value="ECO:0007669"/>
    <property type="project" value="UniProtKB-ARBA"/>
</dbReference>
<comment type="caution">
    <text evidence="3">The sequence shown here is derived from an EMBL/GenBank/DDBJ whole genome shotgun (WGS) entry which is preliminary data.</text>
</comment>
<keyword evidence="1" id="KW-1133">Transmembrane helix</keyword>
<feature type="transmembrane region" description="Helical" evidence="1">
    <location>
        <begin position="118"/>
        <end position="139"/>
    </location>
</feature>
<keyword evidence="1" id="KW-0812">Transmembrane</keyword>
<feature type="transmembrane region" description="Helical" evidence="1">
    <location>
        <begin position="30"/>
        <end position="56"/>
    </location>
</feature>